<keyword evidence="2" id="KW-1133">Transmembrane helix</keyword>
<evidence type="ECO:0000256" key="1">
    <source>
        <dbReference type="SAM" id="MobiDB-lite"/>
    </source>
</evidence>
<sequence length="205" mass="20910">MIALFRGLMVPVSFVLFLALYGAVALAVVAAGPVALEGVRPEALPGLLPTGGGTPSPWVVAAGAALAVTLFVGMIAMLISERAETVGRFVRGCLKTSFWFAVIAGGGLALWLRTQPGTDPVRLAPAGLLAAGLLVAAVVAGTILGKPFLWWVSERPRRRPAAPMAMAEPSVTVVALDPVAPQAPETDPVPPATLTHSPSADAPAP</sequence>
<organism evidence="3 4">
    <name type="scientific">Oharaeibacter diazotrophicus</name>
    <dbReference type="NCBI Taxonomy" id="1920512"/>
    <lineage>
        <taxon>Bacteria</taxon>
        <taxon>Pseudomonadati</taxon>
        <taxon>Pseudomonadota</taxon>
        <taxon>Alphaproteobacteria</taxon>
        <taxon>Hyphomicrobiales</taxon>
        <taxon>Pleomorphomonadaceae</taxon>
        <taxon>Oharaeibacter</taxon>
    </lineage>
</organism>
<dbReference type="RefSeq" id="WP_126540970.1">
    <property type="nucleotide sequence ID" value="NZ_BSPM01000004.1"/>
</dbReference>
<evidence type="ECO:0000313" key="4">
    <source>
        <dbReference type="Proteomes" id="UP000294547"/>
    </source>
</evidence>
<keyword evidence="2" id="KW-0472">Membrane</keyword>
<accession>A0A4R6RFQ5</accession>
<comment type="caution">
    <text evidence="3">The sequence shown here is derived from an EMBL/GenBank/DDBJ whole genome shotgun (WGS) entry which is preliminary data.</text>
</comment>
<feature type="transmembrane region" description="Helical" evidence="2">
    <location>
        <begin position="92"/>
        <end position="112"/>
    </location>
</feature>
<feature type="region of interest" description="Disordered" evidence="1">
    <location>
        <begin position="177"/>
        <end position="205"/>
    </location>
</feature>
<keyword evidence="4" id="KW-1185">Reference proteome</keyword>
<feature type="transmembrane region" description="Helical" evidence="2">
    <location>
        <begin position="12"/>
        <end position="36"/>
    </location>
</feature>
<evidence type="ECO:0000313" key="3">
    <source>
        <dbReference type="EMBL" id="TDP85100.1"/>
    </source>
</evidence>
<keyword evidence="2" id="KW-0812">Transmembrane</keyword>
<name>A0A4R6RFQ5_9HYPH</name>
<protein>
    <submittedName>
        <fullName evidence="3">Uncharacterized protein</fullName>
    </submittedName>
</protein>
<dbReference type="AlphaFoldDB" id="A0A4R6RFQ5"/>
<proteinExistence type="predicted"/>
<reference evidence="3 4" key="1">
    <citation type="submission" date="2019-03" db="EMBL/GenBank/DDBJ databases">
        <title>Genomic Encyclopedia of Type Strains, Phase IV (KMG-IV): sequencing the most valuable type-strain genomes for metagenomic binning, comparative biology and taxonomic classification.</title>
        <authorList>
            <person name="Goeker M."/>
        </authorList>
    </citation>
    <scope>NUCLEOTIDE SEQUENCE [LARGE SCALE GENOMIC DNA]</scope>
    <source>
        <strain evidence="3 4">DSM 102969</strain>
    </source>
</reference>
<gene>
    <name evidence="3" type="ORF">EDD54_1945</name>
</gene>
<dbReference type="Proteomes" id="UP000294547">
    <property type="component" value="Unassembled WGS sequence"/>
</dbReference>
<dbReference type="EMBL" id="SNXY01000007">
    <property type="protein sequence ID" value="TDP85100.1"/>
    <property type="molecule type" value="Genomic_DNA"/>
</dbReference>
<feature type="transmembrane region" description="Helical" evidence="2">
    <location>
        <begin position="124"/>
        <end position="149"/>
    </location>
</feature>
<evidence type="ECO:0000256" key="2">
    <source>
        <dbReference type="SAM" id="Phobius"/>
    </source>
</evidence>
<feature type="transmembrane region" description="Helical" evidence="2">
    <location>
        <begin position="56"/>
        <end position="80"/>
    </location>
</feature>